<evidence type="ECO:0000313" key="4">
    <source>
        <dbReference type="WBParaSite" id="HPBE_0001805001-mRNA-1"/>
    </source>
</evidence>
<reference evidence="4 5" key="2">
    <citation type="submission" date="2019-09" db="UniProtKB">
        <authorList>
            <consortium name="WormBaseParasite"/>
        </authorList>
    </citation>
    <scope>IDENTIFICATION</scope>
</reference>
<accession>A0A3P8BWQ3</accession>
<proteinExistence type="predicted"/>
<keyword evidence="3" id="KW-1185">Reference proteome</keyword>
<sequence length="92" mass="10148">MALYLLLHQQHVLGALHLIGPYPYKADEMHCFCSWSARSPKCEYTKNLTVAGSRTSVSTLRKCFGKAIIIGFPGMSFGACDVICVRRAIAIL</sequence>
<dbReference type="AlphaFoldDB" id="A0A183G878"/>
<dbReference type="EMBL" id="UZAH01030431">
    <property type="protein sequence ID" value="VDP10534.1"/>
    <property type="molecule type" value="Genomic_DNA"/>
</dbReference>
<evidence type="ECO:0000313" key="2">
    <source>
        <dbReference type="EMBL" id="VDP10536.1"/>
    </source>
</evidence>
<accession>A0A183G878</accession>
<evidence type="ECO:0000313" key="1">
    <source>
        <dbReference type="EMBL" id="VDP10534.1"/>
    </source>
</evidence>
<protein>
    <submittedName>
        <fullName evidence="4 5">Secreted protein</fullName>
    </submittedName>
</protein>
<gene>
    <name evidence="1" type="ORF">HPBE_LOCUS18049</name>
    <name evidence="2" type="ORF">HPBE_LOCUS18050</name>
</gene>
<evidence type="ECO:0000313" key="3">
    <source>
        <dbReference type="Proteomes" id="UP000050761"/>
    </source>
</evidence>
<evidence type="ECO:0000313" key="5">
    <source>
        <dbReference type="WBParaSite" id="HPBE_0001805101-mRNA-1"/>
    </source>
</evidence>
<dbReference type="WBParaSite" id="HPBE_0001805001-mRNA-1">
    <property type="protein sequence ID" value="HPBE_0001805001-mRNA-1"/>
    <property type="gene ID" value="HPBE_0001805001"/>
</dbReference>
<name>A0A183G878_HELPZ</name>
<dbReference type="WBParaSite" id="HPBE_0001805101-mRNA-1">
    <property type="protein sequence ID" value="HPBE_0001805101-mRNA-1"/>
    <property type="gene ID" value="HPBE_0001805101"/>
</dbReference>
<reference evidence="1 3" key="1">
    <citation type="submission" date="2018-11" db="EMBL/GenBank/DDBJ databases">
        <authorList>
            <consortium name="Pathogen Informatics"/>
        </authorList>
    </citation>
    <scope>NUCLEOTIDE SEQUENCE [LARGE SCALE GENOMIC DNA]</scope>
</reference>
<organism evidence="3 5">
    <name type="scientific">Heligmosomoides polygyrus</name>
    <name type="common">Parasitic roundworm</name>
    <dbReference type="NCBI Taxonomy" id="6339"/>
    <lineage>
        <taxon>Eukaryota</taxon>
        <taxon>Metazoa</taxon>
        <taxon>Ecdysozoa</taxon>
        <taxon>Nematoda</taxon>
        <taxon>Chromadorea</taxon>
        <taxon>Rhabditida</taxon>
        <taxon>Rhabditina</taxon>
        <taxon>Rhabditomorpha</taxon>
        <taxon>Strongyloidea</taxon>
        <taxon>Heligmosomidae</taxon>
        <taxon>Heligmosomoides</taxon>
    </lineage>
</organism>
<dbReference type="EMBL" id="UZAH01030431">
    <property type="protein sequence ID" value="VDP10536.1"/>
    <property type="molecule type" value="Genomic_DNA"/>
</dbReference>
<dbReference type="Proteomes" id="UP000050761">
    <property type="component" value="Unassembled WGS sequence"/>
</dbReference>